<dbReference type="Gene3D" id="2.60.40.3960">
    <property type="entry name" value="Velvet domain"/>
    <property type="match status" value="1"/>
</dbReference>
<dbReference type="Proteomes" id="UP001448207">
    <property type="component" value="Unassembled WGS sequence"/>
</dbReference>
<evidence type="ECO:0000313" key="8">
    <source>
        <dbReference type="Proteomes" id="UP001448207"/>
    </source>
</evidence>
<evidence type="ECO:0000256" key="2">
    <source>
        <dbReference type="ARBA" id="ARBA00023015"/>
    </source>
</evidence>
<evidence type="ECO:0000256" key="5">
    <source>
        <dbReference type="SAM" id="MobiDB-lite"/>
    </source>
</evidence>
<organism evidence="7 8">
    <name type="scientific">Phycomyces blakesleeanus</name>
    <dbReference type="NCBI Taxonomy" id="4837"/>
    <lineage>
        <taxon>Eukaryota</taxon>
        <taxon>Fungi</taxon>
        <taxon>Fungi incertae sedis</taxon>
        <taxon>Mucoromycota</taxon>
        <taxon>Mucoromycotina</taxon>
        <taxon>Mucoromycetes</taxon>
        <taxon>Mucorales</taxon>
        <taxon>Phycomycetaceae</taxon>
        <taxon>Phycomyces</taxon>
    </lineage>
</organism>
<evidence type="ECO:0000256" key="3">
    <source>
        <dbReference type="ARBA" id="ARBA00023163"/>
    </source>
</evidence>
<dbReference type="PANTHER" id="PTHR33572">
    <property type="entry name" value="SPORE DEVELOPMENT REGULATOR VOSA"/>
    <property type="match status" value="1"/>
</dbReference>
<evidence type="ECO:0000259" key="6">
    <source>
        <dbReference type="PROSITE" id="PS51821"/>
    </source>
</evidence>
<comment type="caution">
    <text evidence="7">The sequence shown here is derived from an EMBL/GenBank/DDBJ whole genome shotgun (WGS) entry which is preliminary data.</text>
</comment>
<dbReference type="PANTHER" id="PTHR33572:SF18">
    <property type="entry name" value="SPORE DEVELOPMENT REGULATOR VOSA"/>
    <property type="match status" value="1"/>
</dbReference>
<protein>
    <submittedName>
        <fullName evidence="7">Velvet factor-domain-containing protein</fullName>
    </submittedName>
</protein>
<evidence type="ECO:0000256" key="1">
    <source>
        <dbReference type="ARBA" id="ARBA00004123"/>
    </source>
</evidence>
<feature type="compositionally biased region" description="Low complexity" evidence="5">
    <location>
        <begin position="209"/>
        <end position="225"/>
    </location>
</feature>
<evidence type="ECO:0000256" key="4">
    <source>
        <dbReference type="ARBA" id="ARBA00023242"/>
    </source>
</evidence>
<feature type="region of interest" description="Disordered" evidence="5">
    <location>
        <begin position="196"/>
        <end position="232"/>
    </location>
</feature>
<name>A0ABR3AUF4_PHYBL</name>
<dbReference type="InterPro" id="IPR037525">
    <property type="entry name" value="Velvet_dom"/>
</dbReference>
<dbReference type="EMBL" id="JBCLYO010000019">
    <property type="protein sequence ID" value="KAL0081037.1"/>
    <property type="molecule type" value="Genomic_DNA"/>
</dbReference>
<comment type="subcellular location">
    <subcellularLocation>
        <location evidence="1">Nucleus</location>
    </subcellularLocation>
</comment>
<sequence length="567" mass="63787">MSSQPCLEPMSTHSSQNNTSLSFELVIRQQPVRSRMCGIGERVDRRPIDPPPIVELKLKRKNDENKNLLQLRSPYLFLAAILIPTNATESDDDSLSLEFHSRLTVGRSVSSLYLLRDLDNTEGAFFVFSEMSVRAEGTYRLRMSLFDMESSHVCFRESITTDEFSVYSAKKFPGMYESCPLARSFADQGLKIRIRKESKTRKRESARKATTNSNSHNNSSSSSNSKKAHSEAIVSNEPYESICMFEDDEDSQDEESADNESDQCDTAENQNYYDEMMLTTTRSSISNQSVTTACSYPDEYMGAPVHNDDCSLPIPTRDNLIHMDTDPIEKHQHYKHSTPLLSSSTPDHSSSGQYTVSSLISGLGISNQDCLANQNTTNQQLYETKRKYSPTALTDQSYKKLSLANLIHPEHSTLSTPSPTSTGLSNQRVHYHHQHEIGSSNAPFTMLPPITHRQPQSQSPLNKEDNGSRSIGNVNLHTNWNQQNDAPYSFINMQHSRANGNLIPLSPQNLAQGRRVSLGARPDRPEIILNANEQNVRQHAQALPSLREQLPEQLQNYGIQQDSHEKS</sequence>
<keyword evidence="2" id="KW-0805">Transcription regulation</keyword>
<dbReference type="Pfam" id="PF11754">
    <property type="entry name" value="Velvet"/>
    <property type="match status" value="2"/>
</dbReference>
<feature type="domain" description="Velvet" evidence="6">
    <location>
        <begin position="18"/>
        <end position="195"/>
    </location>
</feature>
<keyword evidence="3" id="KW-0804">Transcription</keyword>
<dbReference type="InterPro" id="IPR021740">
    <property type="entry name" value="Velvet"/>
</dbReference>
<accession>A0ABR3AUF4</accession>
<keyword evidence="8" id="KW-1185">Reference proteome</keyword>
<proteinExistence type="predicted"/>
<dbReference type="InterPro" id="IPR038491">
    <property type="entry name" value="Velvet_dom_sf"/>
</dbReference>
<gene>
    <name evidence="7" type="ORF">J3Q64DRAFT_1758601</name>
</gene>
<dbReference type="PROSITE" id="PS51821">
    <property type="entry name" value="VELVET"/>
    <property type="match status" value="1"/>
</dbReference>
<evidence type="ECO:0000313" key="7">
    <source>
        <dbReference type="EMBL" id="KAL0081037.1"/>
    </source>
</evidence>
<feature type="compositionally biased region" description="Basic residues" evidence="5">
    <location>
        <begin position="196"/>
        <end position="205"/>
    </location>
</feature>
<reference evidence="7 8" key="1">
    <citation type="submission" date="2024-04" db="EMBL/GenBank/DDBJ databases">
        <title>Symmetric and asymmetric DNA N6-adenine methylation regulates different biological responses in Mucorales.</title>
        <authorList>
            <consortium name="Lawrence Berkeley National Laboratory"/>
            <person name="Lax C."/>
            <person name="Mondo S.J."/>
            <person name="Osorio-Concepcion M."/>
            <person name="Muszewska A."/>
            <person name="Corrochano-Luque M."/>
            <person name="Gutierrez G."/>
            <person name="Riley R."/>
            <person name="Lipzen A."/>
            <person name="Guo J."/>
            <person name="Hundley H."/>
            <person name="Amirebrahimi M."/>
            <person name="Ng V."/>
            <person name="Lorenzo-Gutierrez D."/>
            <person name="Binder U."/>
            <person name="Yang J."/>
            <person name="Song Y."/>
            <person name="Canovas D."/>
            <person name="Navarro E."/>
            <person name="Freitag M."/>
            <person name="Gabaldon T."/>
            <person name="Grigoriev I.V."/>
            <person name="Corrochano L.M."/>
            <person name="Nicolas F.E."/>
            <person name="Garre V."/>
        </authorList>
    </citation>
    <scope>NUCLEOTIDE SEQUENCE [LARGE SCALE GENOMIC DNA]</scope>
    <source>
        <strain evidence="7 8">L51</strain>
    </source>
</reference>
<keyword evidence="4" id="KW-0539">Nucleus</keyword>